<name>A0A1M4WAG0_9SPHI</name>
<proteinExistence type="predicted"/>
<dbReference type="PANTHER" id="PTHR33164">
    <property type="entry name" value="TRANSCRIPTIONAL REGULATOR, MARR FAMILY"/>
    <property type="match status" value="1"/>
</dbReference>
<dbReference type="PANTHER" id="PTHR33164:SF57">
    <property type="entry name" value="MARR-FAMILY TRANSCRIPTIONAL REGULATOR"/>
    <property type="match status" value="1"/>
</dbReference>
<dbReference type="AlphaFoldDB" id="A0A1M4WAG0"/>
<dbReference type="GO" id="GO:0006950">
    <property type="term" value="P:response to stress"/>
    <property type="evidence" value="ECO:0007669"/>
    <property type="project" value="TreeGrafter"/>
</dbReference>
<evidence type="ECO:0000259" key="1">
    <source>
        <dbReference type="PROSITE" id="PS50995"/>
    </source>
</evidence>
<dbReference type="InterPro" id="IPR036388">
    <property type="entry name" value="WH-like_DNA-bd_sf"/>
</dbReference>
<dbReference type="SMART" id="SM00347">
    <property type="entry name" value="HTH_MARR"/>
    <property type="match status" value="1"/>
</dbReference>
<dbReference type="EMBL" id="FQUQ01000001">
    <property type="protein sequence ID" value="SHE78155.1"/>
    <property type="molecule type" value="Genomic_DNA"/>
</dbReference>
<dbReference type="PROSITE" id="PS50995">
    <property type="entry name" value="HTH_MARR_2"/>
    <property type="match status" value="1"/>
</dbReference>
<dbReference type="SUPFAM" id="SSF46785">
    <property type="entry name" value="Winged helix' DNA-binding domain"/>
    <property type="match status" value="1"/>
</dbReference>
<gene>
    <name evidence="2" type="ORF">SAMN04488522_1011196</name>
</gene>
<reference evidence="3" key="1">
    <citation type="submission" date="2016-11" db="EMBL/GenBank/DDBJ databases">
        <authorList>
            <person name="Varghese N."/>
            <person name="Submissions S."/>
        </authorList>
    </citation>
    <scope>NUCLEOTIDE SEQUENCE [LARGE SCALE GENOMIC DNA]</scope>
    <source>
        <strain evidence="3">DSM 16990</strain>
    </source>
</reference>
<dbReference type="InterPro" id="IPR036390">
    <property type="entry name" value="WH_DNA-bd_sf"/>
</dbReference>
<dbReference type="Gene3D" id="1.10.10.10">
    <property type="entry name" value="Winged helix-like DNA-binding domain superfamily/Winged helix DNA-binding domain"/>
    <property type="match status" value="1"/>
</dbReference>
<accession>A0A1M4WAG0</accession>
<keyword evidence="3" id="KW-1185">Reference proteome</keyword>
<dbReference type="InterPro" id="IPR000835">
    <property type="entry name" value="HTH_MarR-typ"/>
</dbReference>
<dbReference type="PRINTS" id="PR00598">
    <property type="entry name" value="HTHMARR"/>
</dbReference>
<sequence>MISENLNSALSLIKTQSILSKKFDKLNIHGLGLSDFIILYLLKNSPNNQCRRIDLAVRMGITASGITRLLAPMEKTGLVDRQSNTRDARVSYVVLTKVGERIYEEAKITAEEVAEEIFSSLKKKNHSMLMDVLNDLISKFN</sequence>
<organism evidence="2 3">
    <name type="scientific">Pedobacter caeni</name>
    <dbReference type="NCBI Taxonomy" id="288992"/>
    <lineage>
        <taxon>Bacteria</taxon>
        <taxon>Pseudomonadati</taxon>
        <taxon>Bacteroidota</taxon>
        <taxon>Sphingobacteriia</taxon>
        <taxon>Sphingobacteriales</taxon>
        <taxon>Sphingobacteriaceae</taxon>
        <taxon>Pedobacter</taxon>
    </lineage>
</organism>
<dbReference type="GO" id="GO:0003700">
    <property type="term" value="F:DNA-binding transcription factor activity"/>
    <property type="evidence" value="ECO:0007669"/>
    <property type="project" value="InterPro"/>
</dbReference>
<dbReference type="Proteomes" id="UP000184287">
    <property type="component" value="Unassembled WGS sequence"/>
</dbReference>
<dbReference type="STRING" id="288992.SAMN04488522_1011196"/>
<evidence type="ECO:0000313" key="2">
    <source>
        <dbReference type="EMBL" id="SHE78155.1"/>
    </source>
</evidence>
<feature type="domain" description="HTH marR-type" evidence="1">
    <location>
        <begin position="1"/>
        <end position="138"/>
    </location>
</feature>
<dbReference type="Pfam" id="PF12802">
    <property type="entry name" value="MarR_2"/>
    <property type="match status" value="1"/>
</dbReference>
<evidence type="ECO:0000313" key="3">
    <source>
        <dbReference type="Proteomes" id="UP000184287"/>
    </source>
</evidence>
<dbReference type="InterPro" id="IPR039422">
    <property type="entry name" value="MarR/SlyA-like"/>
</dbReference>
<protein>
    <submittedName>
        <fullName evidence="2">Transcriptional regulator, MarR family</fullName>
    </submittedName>
</protein>
<dbReference type="OrthoDB" id="5295456at2"/>
<dbReference type="RefSeq" id="WP_073228613.1">
    <property type="nucleotide sequence ID" value="NZ_FQUQ01000001.1"/>
</dbReference>